<name>A0A6B8RL97_9BACL</name>
<dbReference type="RefSeq" id="WP_155702262.1">
    <property type="nucleotide sequence ID" value="NZ_CP034235.1"/>
</dbReference>
<dbReference type="InterPro" id="IPR028082">
    <property type="entry name" value="Peripla_BP_I"/>
</dbReference>
<dbReference type="AlphaFoldDB" id="A0A6B8RL97"/>
<dbReference type="CDD" id="cd06267">
    <property type="entry name" value="PBP1_LacI_sugar_binding-like"/>
    <property type="match status" value="1"/>
</dbReference>
<protein>
    <submittedName>
        <fullName evidence="6">LacI family transcriptional regulator</fullName>
    </submittedName>
</protein>
<feature type="domain" description="HTH lacI-type" evidence="4">
    <location>
        <begin position="4"/>
        <end position="59"/>
    </location>
</feature>
<dbReference type="InterPro" id="IPR000843">
    <property type="entry name" value="HTH_LacI"/>
</dbReference>
<evidence type="ECO:0000259" key="5">
    <source>
        <dbReference type="PROSITE" id="PS50943"/>
    </source>
</evidence>
<dbReference type="KEGG" id="ppsc:EHS13_20855"/>
<dbReference type="PANTHER" id="PTHR30146:SF24">
    <property type="entry name" value="XYLOSE OPERON REGULATORY PROTEIN"/>
    <property type="match status" value="1"/>
</dbReference>
<dbReference type="Gene3D" id="3.40.50.2300">
    <property type="match status" value="2"/>
</dbReference>
<dbReference type="GO" id="GO:0003700">
    <property type="term" value="F:DNA-binding transcription factor activity"/>
    <property type="evidence" value="ECO:0007669"/>
    <property type="project" value="TreeGrafter"/>
</dbReference>
<dbReference type="SMART" id="SM00354">
    <property type="entry name" value="HTH_LACI"/>
    <property type="match status" value="1"/>
</dbReference>
<feature type="domain" description="HTH cro/C1-type" evidence="5">
    <location>
        <begin position="2"/>
        <end position="49"/>
    </location>
</feature>
<dbReference type="Gene3D" id="1.10.260.40">
    <property type="entry name" value="lambda repressor-like DNA-binding domains"/>
    <property type="match status" value="1"/>
</dbReference>
<dbReference type="SUPFAM" id="SSF53822">
    <property type="entry name" value="Periplasmic binding protein-like I"/>
    <property type="match status" value="1"/>
</dbReference>
<evidence type="ECO:0000256" key="1">
    <source>
        <dbReference type="ARBA" id="ARBA00023015"/>
    </source>
</evidence>
<dbReference type="InterPro" id="IPR010982">
    <property type="entry name" value="Lambda_DNA-bd_dom_sf"/>
</dbReference>
<keyword evidence="3" id="KW-0804">Transcription</keyword>
<dbReference type="OrthoDB" id="9796186at2"/>
<keyword evidence="1" id="KW-0805">Transcription regulation</keyword>
<dbReference type="Proteomes" id="UP000426246">
    <property type="component" value="Chromosome"/>
</dbReference>
<reference evidence="7" key="1">
    <citation type="submission" date="2018-11" db="EMBL/GenBank/DDBJ databases">
        <title>Complete genome sequence of Paenibacillus sp. ML311-T8.</title>
        <authorList>
            <person name="Nam Y.-D."/>
            <person name="Kang J."/>
            <person name="Chung W.-H."/>
            <person name="Park Y.S."/>
        </authorList>
    </citation>
    <scope>NUCLEOTIDE SEQUENCE [LARGE SCALE GENOMIC DNA]</scope>
    <source>
        <strain evidence="7">ML311-T8</strain>
    </source>
</reference>
<dbReference type="CDD" id="cd01392">
    <property type="entry name" value="HTH_LacI"/>
    <property type="match status" value="1"/>
</dbReference>
<organism evidence="6 7">
    <name type="scientific">Paenibacillus psychroresistens</name>
    <dbReference type="NCBI Taxonomy" id="1778678"/>
    <lineage>
        <taxon>Bacteria</taxon>
        <taxon>Bacillati</taxon>
        <taxon>Bacillota</taxon>
        <taxon>Bacilli</taxon>
        <taxon>Bacillales</taxon>
        <taxon>Paenibacillaceae</taxon>
        <taxon>Paenibacillus</taxon>
    </lineage>
</organism>
<sequence length="340" mass="37702">MKRITIKDVARVAGVSTAAISYALNGKESKVSTGTLMKIQEAVALLNYIPDFSARSLVNKKSYLIGVVIPETEEHNQMILENPFYSEIVSAIESELRKHNYHLILTGTDKGKGYFDLSMQRNLDGAIIMGIYHESFYEELKKVNIPIILIDSYINDTYFKKIGIDDRCGGGLATRHLIENGHTQIAIVTGEIKRNGVVEERFLGYQDALAEANLSYSLEYVFEESTSYEHGVLAGKRIASNHPEITGVFATADIVAFGIISGLNECGKRVPDDISVIGFDDITMSRMFIPPLTTIHQDIKAKGIQAVNCLIQAIQCIASNDHEKITLPLSLMERQSVKKI</sequence>
<dbReference type="PROSITE" id="PS50932">
    <property type="entry name" value="HTH_LACI_2"/>
    <property type="match status" value="1"/>
</dbReference>
<dbReference type="PANTHER" id="PTHR30146">
    <property type="entry name" value="LACI-RELATED TRANSCRIPTIONAL REPRESSOR"/>
    <property type="match status" value="1"/>
</dbReference>
<evidence type="ECO:0000313" key="7">
    <source>
        <dbReference type="Proteomes" id="UP000426246"/>
    </source>
</evidence>
<evidence type="ECO:0000259" key="4">
    <source>
        <dbReference type="PROSITE" id="PS50932"/>
    </source>
</evidence>
<dbReference type="Pfam" id="PF13377">
    <property type="entry name" value="Peripla_BP_3"/>
    <property type="match status" value="1"/>
</dbReference>
<dbReference type="InterPro" id="IPR046335">
    <property type="entry name" value="LacI/GalR-like_sensor"/>
</dbReference>
<dbReference type="PROSITE" id="PS50943">
    <property type="entry name" value="HTH_CROC1"/>
    <property type="match status" value="1"/>
</dbReference>
<dbReference type="InterPro" id="IPR001387">
    <property type="entry name" value="Cro/C1-type_HTH"/>
</dbReference>
<evidence type="ECO:0000313" key="6">
    <source>
        <dbReference type="EMBL" id="QGQ97161.1"/>
    </source>
</evidence>
<proteinExistence type="predicted"/>
<evidence type="ECO:0000256" key="3">
    <source>
        <dbReference type="ARBA" id="ARBA00023163"/>
    </source>
</evidence>
<dbReference type="EMBL" id="CP034235">
    <property type="protein sequence ID" value="QGQ97161.1"/>
    <property type="molecule type" value="Genomic_DNA"/>
</dbReference>
<dbReference type="Pfam" id="PF00356">
    <property type="entry name" value="LacI"/>
    <property type="match status" value="1"/>
</dbReference>
<accession>A0A6B8RL97</accession>
<dbReference type="SUPFAM" id="SSF47413">
    <property type="entry name" value="lambda repressor-like DNA-binding domains"/>
    <property type="match status" value="1"/>
</dbReference>
<keyword evidence="7" id="KW-1185">Reference proteome</keyword>
<keyword evidence="2" id="KW-0238">DNA-binding</keyword>
<dbReference type="GO" id="GO:0000976">
    <property type="term" value="F:transcription cis-regulatory region binding"/>
    <property type="evidence" value="ECO:0007669"/>
    <property type="project" value="TreeGrafter"/>
</dbReference>
<evidence type="ECO:0000256" key="2">
    <source>
        <dbReference type="ARBA" id="ARBA00023125"/>
    </source>
</evidence>
<gene>
    <name evidence="6" type="ORF">EHS13_20855</name>
</gene>
<dbReference type="PROSITE" id="PS00356">
    <property type="entry name" value="HTH_LACI_1"/>
    <property type="match status" value="1"/>
</dbReference>